<proteinExistence type="inferred from homology"/>
<organism evidence="3 4">
    <name type="scientific">Candidatus Wildermuthbacteria bacterium RIFCSPHIGHO2_01_FULL_48_27b</name>
    <dbReference type="NCBI Taxonomy" id="1802447"/>
    <lineage>
        <taxon>Bacteria</taxon>
        <taxon>Candidatus Wildermuthiibacteriota</taxon>
    </lineage>
</organism>
<dbReference type="InterPro" id="IPR001509">
    <property type="entry name" value="Epimerase_deHydtase"/>
</dbReference>
<dbReference type="InterPro" id="IPR036291">
    <property type="entry name" value="NAD(P)-bd_dom_sf"/>
</dbReference>
<dbReference type="PANTHER" id="PTHR43000">
    <property type="entry name" value="DTDP-D-GLUCOSE 4,6-DEHYDRATASE-RELATED"/>
    <property type="match status" value="1"/>
</dbReference>
<evidence type="ECO:0000313" key="4">
    <source>
        <dbReference type="Proteomes" id="UP000178170"/>
    </source>
</evidence>
<accession>A0A1G2QWK0</accession>
<dbReference type="AlphaFoldDB" id="A0A1G2QWK0"/>
<evidence type="ECO:0000256" key="1">
    <source>
        <dbReference type="ARBA" id="ARBA00007637"/>
    </source>
</evidence>
<sequence>MGHMKKVLITGGAGFIGANLVRRLLSAGEFEVVVIEKEGTNLWRLSDVIDRITIRYTDLEDAVAVQNAADEIQPHIVFHLAGYGVYASVQTDVRTMIRVNIEGTLNLAEALKNHPISSFVYTSTSLEYKEKESKLKEEDASDPVNFYALTKSAGGQMLKQFAKAHNLPVVNVRLFTAYGYYEDSKKLIPSIILHALRNQPIELSSPNNVRDFIFIEDVVDLFVRIITQERAHRGEMFNAGSGEQHSIQEAVGTVEKVLGRRLDVRYGQRPSYYAEPKVFVADVAKAKKAFGWEPKHDFVSGITKTTEWFQKNIHLYPVV</sequence>
<comment type="similarity">
    <text evidence="1">Belongs to the NAD(P)-dependent epimerase/dehydratase family.</text>
</comment>
<dbReference type="Pfam" id="PF01370">
    <property type="entry name" value="Epimerase"/>
    <property type="match status" value="1"/>
</dbReference>
<dbReference type="Proteomes" id="UP000178170">
    <property type="component" value="Unassembled WGS sequence"/>
</dbReference>
<name>A0A1G2QWK0_9BACT</name>
<dbReference type="Gene3D" id="3.40.50.720">
    <property type="entry name" value="NAD(P)-binding Rossmann-like Domain"/>
    <property type="match status" value="1"/>
</dbReference>
<gene>
    <name evidence="3" type="ORF">A2843_00790</name>
</gene>
<dbReference type="SUPFAM" id="SSF51735">
    <property type="entry name" value="NAD(P)-binding Rossmann-fold domains"/>
    <property type="match status" value="1"/>
</dbReference>
<evidence type="ECO:0000313" key="3">
    <source>
        <dbReference type="EMBL" id="OHA64817.1"/>
    </source>
</evidence>
<feature type="domain" description="NAD-dependent epimerase/dehydratase" evidence="2">
    <location>
        <begin position="7"/>
        <end position="240"/>
    </location>
</feature>
<comment type="caution">
    <text evidence="3">The sequence shown here is derived from an EMBL/GenBank/DDBJ whole genome shotgun (WGS) entry which is preliminary data.</text>
</comment>
<protein>
    <recommendedName>
        <fullName evidence="2">NAD-dependent epimerase/dehydratase domain-containing protein</fullName>
    </recommendedName>
</protein>
<evidence type="ECO:0000259" key="2">
    <source>
        <dbReference type="Pfam" id="PF01370"/>
    </source>
</evidence>
<reference evidence="3 4" key="1">
    <citation type="journal article" date="2016" name="Nat. Commun.">
        <title>Thousands of microbial genomes shed light on interconnected biogeochemical processes in an aquifer system.</title>
        <authorList>
            <person name="Anantharaman K."/>
            <person name="Brown C.T."/>
            <person name="Hug L.A."/>
            <person name="Sharon I."/>
            <person name="Castelle C.J."/>
            <person name="Probst A.J."/>
            <person name="Thomas B.C."/>
            <person name="Singh A."/>
            <person name="Wilkins M.J."/>
            <person name="Karaoz U."/>
            <person name="Brodie E.L."/>
            <person name="Williams K.H."/>
            <person name="Hubbard S.S."/>
            <person name="Banfield J.F."/>
        </authorList>
    </citation>
    <scope>NUCLEOTIDE SEQUENCE [LARGE SCALE GENOMIC DNA]</scope>
</reference>
<dbReference type="EMBL" id="MHTS01000007">
    <property type="protein sequence ID" value="OHA64817.1"/>
    <property type="molecule type" value="Genomic_DNA"/>
</dbReference>